<keyword evidence="4" id="KW-1185">Reference proteome</keyword>
<sequence>MPGPSRPRIRFPAALAALPALLVLPFTASPAAAEPAPPDAPSAYETRVTPAEYYADLMADEPEGAAVVVDEAVSGLHDPEELEADLREAFDTLGEPYHVVVSPFPGPGTEWGGAMPPALHDRLGSDGVYVHLRPDSTLFDVAAYGVALPVDEARSALLSDPDFDYGAPVDQVAEGFVRALTDPAAGGAADRYGPPSAGDRFAEGWRGLLDDLDPTSHNGPGNTGFLAGTLGGFVLGAGGYLVWRRLRRGTLGAGGVAVVTGTAAATVVLAGAVSLAPLAHVVSVPEGGAEVLSPREEAFSSPPYVVSTARVEQIARELEENTAPLYVDPRTPLPLDGLAATAERLADAPVPVRALVLPMDSADEFSGDPEVLAHALASVSGEDAVYLVAGHRYAEEGVRVSASPVGLGTVDSYELWSATSEIEEPSPALALDAALDALEGVEVGEGAYVGTPYFMDSGIEPPGPRVPRYFDGGFPVGVVLLGPLAFLALVGAVALTRLLVRRPLRDHATGPRALRRMALRESGALRKVLDSDRAGEIPRELMPQAEAVLIAMEHDPDDLDHVGAVVVSRRVMAALEDPGGNVGRAPCRVNPLHGPSTSSQRSRVAEGSVPMCASCARADEAARAARVLHVRDRLGGRLSYLSLDDRAWVRHHFGAERPARMAERLLEEIDAR</sequence>
<feature type="chain" id="PRO_5047143569" description="DUF4350 domain-containing protein" evidence="2">
    <location>
        <begin position="34"/>
        <end position="672"/>
    </location>
</feature>
<evidence type="ECO:0000256" key="2">
    <source>
        <dbReference type="SAM" id="SignalP"/>
    </source>
</evidence>
<evidence type="ECO:0000256" key="1">
    <source>
        <dbReference type="SAM" id="Phobius"/>
    </source>
</evidence>
<dbReference type="EMBL" id="JBEQNB010000011">
    <property type="protein sequence ID" value="MES0836316.1"/>
    <property type="molecule type" value="Genomic_DNA"/>
</dbReference>
<comment type="caution">
    <text evidence="3">The sequence shown here is derived from an EMBL/GenBank/DDBJ whole genome shotgun (WGS) entry which is preliminary data.</text>
</comment>
<protein>
    <recommendedName>
        <fullName evidence="5">DUF4350 domain-containing protein</fullName>
    </recommendedName>
</protein>
<gene>
    <name evidence="3" type="ORF">ABUK86_21240</name>
</gene>
<evidence type="ECO:0000313" key="3">
    <source>
        <dbReference type="EMBL" id="MES0836316.1"/>
    </source>
</evidence>
<dbReference type="RefSeq" id="WP_344183948.1">
    <property type="nucleotide sequence ID" value="NZ_JBEQNA010000007.1"/>
</dbReference>
<feature type="transmembrane region" description="Helical" evidence="1">
    <location>
        <begin position="255"/>
        <end position="276"/>
    </location>
</feature>
<keyword evidence="1" id="KW-0472">Membrane</keyword>
<feature type="signal peptide" evidence="2">
    <location>
        <begin position="1"/>
        <end position="33"/>
    </location>
</feature>
<feature type="transmembrane region" description="Helical" evidence="1">
    <location>
        <begin position="474"/>
        <end position="495"/>
    </location>
</feature>
<name>A0ABV2A009_9ACTN</name>
<organism evidence="3 4">
    <name type="scientific">Nocardiopsis tropica</name>
    <dbReference type="NCBI Taxonomy" id="109330"/>
    <lineage>
        <taxon>Bacteria</taxon>
        <taxon>Bacillati</taxon>
        <taxon>Actinomycetota</taxon>
        <taxon>Actinomycetes</taxon>
        <taxon>Streptosporangiales</taxon>
        <taxon>Nocardiopsidaceae</taxon>
        <taxon>Nocardiopsis</taxon>
    </lineage>
</organism>
<feature type="transmembrane region" description="Helical" evidence="1">
    <location>
        <begin position="224"/>
        <end position="243"/>
    </location>
</feature>
<keyword evidence="1" id="KW-0812">Transmembrane</keyword>
<dbReference type="Proteomes" id="UP001432401">
    <property type="component" value="Unassembled WGS sequence"/>
</dbReference>
<evidence type="ECO:0008006" key="5">
    <source>
        <dbReference type="Google" id="ProtNLM"/>
    </source>
</evidence>
<proteinExistence type="predicted"/>
<accession>A0ABV2A009</accession>
<evidence type="ECO:0000313" key="4">
    <source>
        <dbReference type="Proteomes" id="UP001432401"/>
    </source>
</evidence>
<keyword evidence="2" id="KW-0732">Signal</keyword>
<keyword evidence="1" id="KW-1133">Transmembrane helix</keyword>
<reference evidence="3 4" key="1">
    <citation type="submission" date="2024-06" db="EMBL/GenBank/DDBJ databases">
        <authorList>
            <person name="Bataeva Y.V."/>
            <person name="Grigorian L.N."/>
            <person name="Solomentsev V.I."/>
        </authorList>
    </citation>
    <scope>NUCLEOTIDE SEQUENCE [LARGE SCALE GENOMIC DNA]</scope>
    <source>
        <strain evidence="4">SCPM-O-B-12605 (RCAM04882)</strain>
    </source>
</reference>